<dbReference type="InterPro" id="IPR029058">
    <property type="entry name" value="AB_hydrolase_fold"/>
</dbReference>
<dbReference type="GO" id="GO:0016787">
    <property type="term" value="F:hydrolase activity"/>
    <property type="evidence" value="ECO:0007669"/>
    <property type="project" value="UniProtKB-KW"/>
</dbReference>
<dbReference type="SUPFAM" id="SSF53474">
    <property type="entry name" value="alpha/beta-Hydrolases"/>
    <property type="match status" value="1"/>
</dbReference>
<protein>
    <submittedName>
        <fullName evidence="3">Alpha/beta hydrolase</fullName>
    </submittedName>
</protein>
<dbReference type="InterPro" id="IPR050266">
    <property type="entry name" value="AB_hydrolase_sf"/>
</dbReference>
<proteinExistence type="predicted"/>
<name>A0A4R4W472_9PSEU</name>
<dbReference type="Gene3D" id="3.40.50.1820">
    <property type="entry name" value="alpha/beta hydrolase"/>
    <property type="match status" value="1"/>
</dbReference>
<dbReference type="PRINTS" id="PR00412">
    <property type="entry name" value="EPOXHYDRLASE"/>
</dbReference>
<reference evidence="3 4" key="1">
    <citation type="submission" date="2019-03" db="EMBL/GenBank/DDBJ databases">
        <title>Draft genome sequences of novel Actinobacteria.</title>
        <authorList>
            <person name="Sahin N."/>
            <person name="Ay H."/>
            <person name="Saygin H."/>
        </authorList>
    </citation>
    <scope>NUCLEOTIDE SEQUENCE [LARGE SCALE GENOMIC DNA]</scope>
    <source>
        <strain evidence="3 4">16K309</strain>
    </source>
</reference>
<dbReference type="EMBL" id="SMKS01000009">
    <property type="protein sequence ID" value="TDD07850.1"/>
    <property type="molecule type" value="Genomic_DNA"/>
</dbReference>
<dbReference type="InterPro" id="IPR000639">
    <property type="entry name" value="Epox_hydrolase-like"/>
</dbReference>
<dbReference type="Pfam" id="PF00561">
    <property type="entry name" value="Abhydrolase_1"/>
    <property type="match status" value="1"/>
</dbReference>
<keyword evidence="4" id="KW-1185">Reference proteome</keyword>
<keyword evidence="3" id="KW-0378">Hydrolase</keyword>
<evidence type="ECO:0000256" key="1">
    <source>
        <dbReference type="SAM" id="MobiDB-lite"/>
    </source>
</evidence>
<organism evidence="3 4">
    <name type="scientific">Saccharopolyspora terrae</name>
    <dbReference type="NCBI Taxonomy" id="2530384"/>
    <lineage>
        <taxon>Bacteria</taxon>
        <taxon>Bacillati</taxon>
        <taxon>Actinomycetota</taxon>
        <taxon>Actinomycetes</taxon>
        <taxon>Pseudonocardiales</taxon>
        <taxon>Pseudonocardiaceae</taxon>
        <taxon>Saccharopolyspora</taxon>
    </lineage>
</organism>
<evidence type="ECO:0000313" key="3">
    <source>
        <dbReference type="EMBL" id="TDD07850.1"/>
    </source>
</evidence>
<feature type="region of interest" description="Disordered" evidence="1">
    <location>
        <begin position="1"/>
        <end position="22"/>
    </location>
</feature>
<comment type="caution">
    <text evidence="3">The sequence shown here is derived from an EMBL/GenBank/DDBJ whole genome shotgun (WGS) entry which is preliminary data.</text>
</comment>
<dbReference type="PANTHER" id="PTHR43798:SF33">
    <property type="entry name" value="HYDROLASE, PUTATIVE (AFU_ORTHOLOGUE AFUA_2G14860)-RELATED"/>
    <property type="match status" value="1"/>
</dbReference>
<dbReference type="InterPro" id="IPR000073">
    <property type="entry name" value="AB_hydrolase_1"/>
</dbReference>
<dbReference type="OrthoDB" id="3507586at2"/>
<dbReference type="AlphaFoldDB" id="A0A4R4W472"/>
<dbReference type="PANTHER" id="PTHR43798">
    <property type="entry name" value="MONOACYLGLYCEROL LIPASE"/>
    <property type="match status" value="1"/>
</dbReference>
<dbReference type="GO" id="GO:0016020">
    <property type="term" value="C:membrane"/>
    <property type="evidence" value="ECO:0007669"/>
    <property type="project" value="TreeGrafter"/>
</dbReference>
<evidence type="ECO:0000313" key="4">
    <source>
        <dbReference type="Proteomes" id="UP000295674"/>
    </source>
</evidence>
<feature type="domain" description="AB hydrolase-1" evidence="2">
    <location>
        <begin position="27"/>
        <end position="272"/>
    </location>
</feature>
<gene>
    <name evidence="3" type="ORF">E1181_08610</name>
</gene>
<evidence type="ECO:0000259" key="2">
    <source>
        <dbReference type="Pfam" id="PF00561"/>
    </source>
</evidence>
<dbReference type="Proteomes" id="UP000295674">
    <property type="component" value="Unassembled WGS sequence"/>
</dbReference>
<dbReference type="RefSeq" id="WP_132673433.1">
    <property type="nucleotide sequence ID" value="NZ_SMKS01000009.1"/>
</dbReference>
<accession>A0A4R4W472</accession>
<sequence>MLDDFRPHDLPTPSGATIRARVGGSGPPVLLLHGWPQTSAMWHRVAPGLARTRTVVLADLPGYGDSTAAPDAEVASFGKRAMAADLVAAMRALGHESFAVVGHDRGARCAYRMALDHPDVVTAVAVLDVLPTAEVFARADAAFALGAWHWFFLAQPEIPERLIGADPDAFFTRFLRPAEAFADVALESYRAAWCRPEVVHAMCQDYRAGASIDVADDEDDRGATIDCPTLLLWGRSGPLGRDPDPLAVWRNRAPQISGRELDCGHHLAEEAPEETLGELTRFLSSRREFPPR</sequence>